<dbReference type="NCBIfam" id="TIGR00357">
    <property type="entry name" value="peptide-methionine (R)-S-oxide reductase MsrB"/>
    <property type="match status" value="1"/>
</dbReference>
<keyword evidence="4" id="KW-0511">Multifunctional enzyme</keyword>
<evidence type="ECO:0000256" key="9">
    <source>
        <dbReference type="HAMAP-Rule" id="MF_01400"/>
    </source>
</evidence>
<name>A0ABU7R1B4_9FLAO</name>
<dbReference type="InterPro" id="IPR002569">
    <property type="entry name" value="Met_Sox_Rdtase_MsrA_dom"/>
</dbReference>
<gene>
    <name evidence="9 12" type="primary">msrB</name>
    <name evidence="10" type="synonym">msrA</name>
    <name evidence="12" type="ORF">V2E39_14520</name>
</gene>
<dbReference type="SUPFAM" id="SSF51316">
    <property type="entry name" value="Mss4-like"/>
    <property type="match status" value="1"/>
</dbReference>
<dbReference type="InterPro" id="IPR036509">
    <property type="entry name" value="Met_Sox_Rdtase_MsrA_sf"/>
</dbReference>
<dbReference type="EC" id="1.8.4.12" evidence="9"/>
<proteinExistence type="inferred from homology"/>
<comment type="similarity">
    <text evidence="10">Belongs to the MsrA Met sulfoxide reductase family.</text>
</comment>
<dbReference type="HAMAP" id="MF_01400">
    <property type="entry name" value="MsrB"/>
    <property type="match status" value="1"/>
</dbReference>
<keyword evidence="13" id="KW-1185">Reference proteome</keyword>
<evidence type="ECO:0000259" key="11">
    <source>
        <dbReference type="PROSITE" id="PS51790"/>
    </source>
</evidence>
<evidence type="ECO:0000256" key="3">
    <source>
        <dbReference type="ARBA" id="ARBA00023002"/>
    </source>
</evidence>
<dbReference type="GO" id="GO:0033743">
    <property type="term" value="F:peptide-methionine (R)-S-oxide reductase activity"/>
    <property type="evidence" value="ECO:0007669"/>
    <property type="project" value="UniProtKB-EC"/>
</dbReference>
<organism evidence="12 13">
    <name type="scientific">Chryseobacterium arthrosphaerae</name>
    <dbReference type="NCBI Taxonomy" id="651561"/>
    <lineage>
        <taxon>Bacteria</taxon>
        <taxon>Pseudomonadati</taxon>
        <taxon>Bacteroidota</taxon>
        <taxon>Flavobacteriia</taxon>
        <taxon>Flavobacteriales</taxon>
        <taxon>Weeksellaceae</taxon>
        <taxon>Chryseobacterium group</taxon>
        <taxon>Chryseobacterium</taxon>
    </lineage>
</organism>
<evidence type="ECO:0000256" key="10">
    <source>
        <dbReference type="HAMAP-Rule" id="MF_01401"/>
    </source>
</evidence>
<accession>A0ABU7R1B4</accession>
<comment type="caution">
    <text evidence="9">Lacks conserved residue(s) required for the propagation of feature annotation.</text>
</comment>
<evidence type="ECO:0000256" key="4">
    <source>
        <dbReference type="ARBA" id="ARBA00023268"/>
    </source>
</evidence>
<keyword evidence="3 9" id="KW-0560">Oxidoreductase</keyword>
<comment type="catalytic activity">
    <reaction evidence="8 10">
        <text>[thioredoxin]-disulfide + L-methionine + H2O = L-methionine (S)-S-oxide + [thioredoxin]-dithiol</text>
        <dbReference type="Rhea" id="RHEA:19993"/>
        <dbReference type="Rhea" id="RHEA-COMP:10698"/>
        <dbReference type="Rhea" id="RHEA-COMP:10700"/>
        <dbReference type="ChEBI" id="CHEBI:15377"/>
        <dbReference type="ChEBI" id="CHEBI:29950"/>
        <dbReference type="ChEBI" id="CHEBI:50058"/>
        <dbReference type="ChEBI" id="CHEBI:57844"/>
        <dbReference type="ChEBI" id="CHEBI:58772"/>
        <dbReference type="EC" id="1.8.4.11"/>
    </reaction>
</comment>
<dbReference type="RefSeq" id="WP_083988519.1">
    <property type="nucleotide sequence ID" value="NZ_CP033811.1"/>
</dbReference>
<comment type="caution">
    <text evidence="12">The sequence shown here is derived from an EMBL/GenBank/DDBJ whole genome shotgun (WGS) entry which is preliminary data.</text>
</comment>
<evidence type="ECO:0000256" key="2">
    <source>
        <dbReference type="ARBA" id="ARBA00011017"/>
    </source>
</evidence>
<dbReference type="SUPFAM" id="SSF55068">
    <property type="entry name" value="Peptide methionine sulfoxide reductase"/>
    <property type="match status" value="1"/>
</dbReference>
<dbReference type="Proteomes" id="UP001350005">
    <property type="component" value="Unassembled WGS sequence"/>
</dbReference>
<dbReference type="PROSITE" id="PS51790">
    <property type="entry name" value="MSRB"/>
    <property type="match status" value="1"/>
</dbReference>
<dbReference type="Pfam" id="PF01641">
    <property type="entry name" value="SelR"/>
    <property type="match status" value="1"/>
</dbReference>
<dbReference type="InterPro" id="IPR011057">
    <property type="entry name" value="Mss4-like_sf"/>
</dbReference>
<dbReference type="InterPro" id="IPR002579">
    <property type="entry name" value="Met_Sox_Rdtase_MsrB_dom"/>
</dbReference>
<dbReference type="Pfam" id="PF01625">
    <property type="entry name" value="PMSR"/>
    <property type="match status" value="1"/>
</dbReference>
<comment type="similarity">
    <text evidence="1">In the C-terminal section; belongs to the MsrB Met sulfoxide reductase family.</text>
</comment>
<dbReference type="EMBL" id="JAZGJU010000030">
    <property type="protein sequence ID" value="MEE6128607.1"/>
    <property type="molecule type" value="Genomic_DNA"/>
</dbReference>
<feature type="active site" evidence="10">
    <location>
        <position position="56"/>
    </location>
</feature>
<sequence>MKNILIVLGIILGIAVFAAGSGLFKKTKPNEAETKKEKQEIMDNKNVREIYFAGGCFWGTEHFFQQIRGVVGTEVGYANGNTQNPTYEEVVSHTTGFAETVKVKYDPEQVDLKLLIDLYFKTIDPTSKDQQGNDRGNQYRTGIYFTDKTDEAVVKGEVQKLAKNYSKPILVETIPLKNFYKAEDYHQDYLDKNPGGYCHIEPGLFEMAKKANPLPAATKATSYQKQDKKVLKEKLTAEQYNVTQENGTERPFQNEYWDETREGIYVDITTGEPLFVSTDKFESGCGWPSFSKPITKSLIDEKLDRTHGMTRVEVRSKTGDAHLGHVFTDGPKDKGGLRYCINSASLKFIPKAEMETKGYGEYLPLLDKK</sequence>
<feature type="active site" description="Nucleophile" evidence="9">
    <location>
        <position position="340"/>
    </location>
</feature>
<comment type="catalytic activity">
    <reaction evidence="7 9">
        <text>L-methionyl-[protein] + [thioredoxin]-disulfide + H2O = L-methionyl-(R)-S-oxide-[protein] + [thioredoxin]-dithiol</text>
        <dbReference type="Rhea" id="RHEA:24164"/>
        <dbReference type="Rhea" id="RHEA-COMP:10698"/>
        <dbReference type="Rhea" id="RHEA-COMP:10700"/>
        <dbReference type="Rhea" id="RHEA-COMP:12313"/>
        <dbReference type="Rhea" id="RHEA-COMP:12314"/>
        <dbReference type="ChEBI" id="CHEBI:15377"/>
        <dbReference type="ChEBI" id="CHEBI:16044"/>
        <dbReference type="ChEBI" id="CHEBI:29950"/>
        <dbReference type="ChEBI" id="CHEBI:45764"/>
        <dbReference type="ChEBI" id="CHEBI:50058"/>
        <dbReference type="EC" id="1.8.4.12"/>
    </reaction>
</comment>
<dbReference type="NCBIfam" id="TIGR00401">
    <property type="entry name" value="msrA"/>
    <property type="match status" value="1"/>
</dbReference>
<dbReference type="InterPro" id="IPR028427">
    <property type="entry name" value="Met_Sox_Rdtase_MsrB"/>
</dbReference>
<dbReference type="PANTHER" id="PTHR10173:SF59">
    <property type="entry name" value="PEPTIDE METHIONINE SULFOXIDE REDUCTASE MSRA_MSRB"/>
    <property type="match status" value="1"/>
</dbReference>
<protein>
    <recommendedName>
        <fullName evidence="9 10">Multifunctional fusion protein</fullName>
    </recommendedName>
    <domain>
        <recommendedName>
            <fullName evidence="10">Peptide methionine sulfoxide reductase MsrA</fullName>
            <shortName evidence="10">Protein-methionine-S-oxide reductase</shortName>
            <ecNumber evidence="10">1.8.4.11</ecNumber>
        </recommendedName>
        <alternativeName>
            <fullName evidence="10">Peptide-methionine (S)-S-oxide reductase</fullName>
            <shortName evidence="10">Peptide Met(O) reductase</shortName>
        </alternativeName>
    </domain>
    <domain>
        <recommendedName>
            <fullName evidence="9">Peptide methionine sulfoxide reductase MsrB</fullName>
            <ecNumber evidence="9">1.8.4.12</ecNumber>
        </recommendedName>
        <alternativeName>
            <fullName evidence="9">Peptide-methionine (R)-S-oxide reductase</fullName>
        </alternativeName>
    </domain>
</protein>
<evidence type="ECO:0000256" key="7">
    <source>
        <dbReference type="ARBA" id="ARBA00048488"/>
    </source>
</evidence>
<dbReference type="Gene3D" id="3.30.1060.10">
    <property type="entry name" value="Peptide methionine sulphoxide reductase MsrA"/>
    <property type="match status" value="1"/>
</dbReference>
<comment type="function">
    <text evidence="5 10">Has an important function as a repair enzyme for proteins that have been inactivated by oxidation. Catalyzes the reversible oxidation-reduction of methionine sulfoxide in proteins to methionine.</text>
</comment>
<evidence type="ECO:0000256" key="1">
    <source>
        <dbReference type="ARBA" id="ARBA00008076"/>
    </source>
</evidence>
<dbReference type="HAMAP" id="MF_01401">
    <property type="entry name" value="MsrA"/>
    <property type="match status" value="1"/>
</dbReference>
<comment type="catalytic activity">
    <reaction evidence="6 10">
        <text>L-methionyl-[protein] + [thioredoxin]-disulfide + H2O = L-methionyl-(S)-S-oxide-[protein] + [thioredoxin]-dithiol</text>
        <dbReference type="Rhea" id="RHEA:14217"/>
        <dbReference type="Rhea" id="RHEA-COMP:10698"/>
        <dbReference type="Rhea" id="RHEA-COMP:10700"/>
        <dbReference type="Rhea" id="RHEA-COMP:12313"/>
        <dbReference type="Rhea" id="RHEA-COMP:12315"/>
        <dbReference type="ChEBI" id="CHEBI:15377"/>
        <dbReference type="ChEBI" id="CHEBI:16044"/>
        <dbReference type="ChEBI" id="CHEBI:29950"/>
        <dbReference type="ChEBI" id="CHEBI:44120"/>
        <dbReference type="ChEBI" id="CHEBI:50058"/>
        <dbReference type="EC" id="1.8.4.11"/>
    </reaction>
</comment>
<comment type="similarity">
    <text evidence="9">Belongs to the MsrB Met sulfoxide reductase family.</text>
</comment>
<evidence type="ECO:0000313" key="12">
    <source>
        <dbReference type="EMBL" id="MEE6128607.1"/>
    </source>
</evidence>
<dbReference type="EC" id="1.8.4.11" evidence="10"/>
<evidence type="ECO:0000256" key="5">
    <source>
        <dbReference type="ARBA" id="ARBA00024679"/>
    </source>
</evidence>
<comment type="similarity">
    <text evidence="2">In the N-terminal section; belongs to the MsrA Met sulfoxide reductase family.</text>
</comment>
<dbReference type="PANTHER" id="PTHR10173">
    <property type="entry name" value="METHIONINE SULFOXIDE REDUCTASE"/>
    <property type="match status" value="1"/>
</dbReference>
<evidence type="ECO:0000256" key="6">
    <source>
        <dbReference type="ARBA" id="ARBA00047806"/>
    </source>
</evidence>
<evidence type="ECO:0000313" key="13">
    <source>
        <dbReference type="Proteomes" id="UP001350005"/>
    </source>
</evidence>
<reference evidence="12 13" key="1">
    <citation type="submission" date="2024-01" db="EMBL/GenBank/DDBJ databases">
        <title>Whole genome of Chryseobacterium arthrosphaerae NNCa 2741.</title>
        <authorList>
            <person name="Boriskina E.V."/>
            <person name="Gordinskaya N.A."/>
            <person name="Kropotov V.S."/>
            <person name="Alekseeva A.E."/>
            <person name="Makhova M.A."/>
            <person name="Kryazhev D.V."/>
            <person name="Shkurkina I.S."/>
        </authorList>
    </citation>
    <scope>NUCLEOTIDE SEQUENCE [LARGE SCALE GENOMIC DNA]</scope>
    <source>
        <strain evidence="12 13">NNCa 2741</strain>
    </source>
</reference>
<evidence type="ECO:0000256" key="8">
    <source>
        <dbReference type="ARBA" id="ARBA00048782"/>
    </source>
</evidence>
<dbReference type="Gene3D" id="2.170.150.20">
    <property type="entry name" value="Peptide methionine sulfoxide reductase"/>
    <property type="match status" value="1"/>
</dbReference>
<feature type="domain" description="MsrB" evidence="11">
    <location>
        <begin position="228"/>
        <end position="351"/>
    </location>
</feature>